<feature type="transmembrane region" description="Helical" evidence="6">
    <location>
        <begin position="669"/>
        <end position="693"/>
    </location>
</feature>
<dbReference type="InterPro" id="IPR003838">
    <property type="entry name" value="ABC3_permease_C"/>
</dbReference>
<accession>A0A6C0GMG9</accession>
<dbReference type="Pfam" id="PF02687">
    <property type="entry name" value="FtsX"/>
    <property type="match status" value="2"/>
</dbReference>
<keyword evidence="5 6" id="KW-0472">Membrane</keyword>
<dbReference type="GO" id="GO:0005886">
    <property type="term" value="C:plasma membrane"/>
    <property type="evidence" value="ECO:0007669"/>
    <property type="project" value="UniProtKB-SubCell"/>
</dbReference>
<keyword evidence="4 6" id="KW-1133">Transmembrane helix</keyword>
<evidence type="ECO:0000256" key="2">
    <source>
        <dbReference type="ARBA" id="ARBA00022475"/>
    </source>
</evidence>
<reference evidence="9 10" key="1">
    <citation type="submission" date="2020-01" db="EMBL/GenBank/DDBJ databases">
        <authorList>
            <person name="Kim M.K."/>
        </authorList>
    </citation>
    <scope>NUCLEOTIDE SEQUENCE [LARGE SCALE GENOMIC DNA]</scope>
    <source>
        <strain evidence="9 10">172606-1</strain>
    </source>
</reference>
<feature type="domain" description="MacB-like periplasmic core" evidence="8">
    <location>
        <begin position="20"/>
        <end position="242"/>
    </location>
</feature>
<keyword evidence="3 6" id="KW-0812">Transmembrane</keyword>
<organism evidence="9 10">
    <name type="scientific">Rhodocytophaga rosea</name>
    <dbReference type="NCBI Taxonomy" id="2704465"/>
    <lineage>
        <taxon>Bacteria</taxon>
        <taxon>Pseudomonadati</taxon>
        <taxon>Bacteroidota</taxon>
        <taxon>Cytophagia</taxon>
        <taxon>Cytophagales</taxon>
        <taxon>Rhodocytophagaceae</taxon>
        <taxon>Rhodocytophaga</taxon>
    </lineage>
</organism>
<feature type="transmembrane region" description="Helical" evidence="6">
    <location>
        <begin position="377"/>
        <end position="400"/>
    </location>
</feature>
<protein>
    <submittedName>
        <fullName evidence="9">FtsX-like permease family protein</fullName>
    </submittedName>
</protein>
<proteinExistence type="predicted"/>
<keyword evidence="2" id="KW-1003">Cell membrane</keyword>
<feature type="domain" description="MacB-like periplasmic core" evidence="8">
    <location>
        <begin position="432"/>
        <end position="636"/>
    </location>
</feature>
<evidence type="ECO:0000256" key="4">
    <source>
        <dbReference type="ARBA" id="ARBA00022989"/>
    </source>
</evidence>
<dbReference type="PANTHER" id="PTHR30572">
    <property type="entry name" value="MEMBRANE COMPONENT OF TRANSPORTER-RELATED"/>
    <property type="match status" value="1"/>
</dbReference>
<comment type="subcellular location">
    <subcellularLocation>
        <location evidence="1">Cell membrane</location>
        <topology evidence="1">Multi-pass membrane protein</topology>
    </subcellularLocation>
</comment>
<dbReference type="InterPro" id="IPR025857">
    <property type="entry name" value="MacB_PCD"/>
</dbReference>
<dbReference type="RefSeq" id="WP_162445208.1">
    <property type="nucleotide sequence ID" value="NZ_CP048222.1"/>
</dbReference>
<feature type="transmembrane region" description="Helical" evidence="6">
    <location>
        <begin position="21"/>
        <end position="41"/>
    </location>
</feature>
<evidence type="ECO:0000313" key="9">
    <source>
        <dbReference type="EMBL" id="QHT69219.1"/>
    </source>
</evidence>
<evidence type="ECO:0000259" key="7">
    <source>
        <dbReference type="Pfam" id="PF02687"/>
    </source>
</evidence>
<dbReference type="AlphaFoldDB" id="A0A6C0GMG9"/>
<feature type="transmembrane region" description="Helical" evidence="6">
    <location>
        <begin position="753"/>
        <end position="773"/>
    </location>
</feature>
<feature type="transmembrane region" description="Helical" evidence="6">
    <location>
        <begin position="330"/>
        <end position="357"/>
    </location>
</feature>
<dbReference type="InterPro" id="IPR050250">
    <property type="entry name" value="Macrolide_Exporter_MacB"/>
</dbReference>
<evidence type="ECO:0000256" key="3">
    <source>
        <dbReference type="ARBA" id="ARBA00022692"/>
    </source>
</evidence>
<evidence type="ECO:0000259" key="8">
    <source>
        <dbReference type="Pfam" id="PF12704"/>
    </source>
</evidence>
<dbReference type="Proteomes" id="UP000480178">
    <property type="component" value="Chromosome"/>
</dbReference>
<gene>
    <name evidence="9" type="ORF">GXP67_22560</name>
</gene>
<name>A0A6C0GMG9_9BACT</name>
<evidence type="ECO:0000256" key="6">
    <source>
        <dbReference type="SAM" id="Phobius"/>
    </source>
</evidence>
<dbReference type="Pfam" id="PF12704">
    <property type="entry name" value="MacB_PCD"/>
    <property type="match status" value="2"/>
</dbReference>
<keyword evidence="10" id="KW-1185">Reference proteome</keyword>
<dbReference type="GO" id="GO:0022857">
    <property type="term" value="F:transmembrane transporter activity"/>
    <property type="evidence" value="ECO:0007669"/>
    <property type="project" value="TreeGrafter"/>
</dbReference>
<feature type="transmembrane region" description="Helical" evidence="6">
    <location>
        <begin position="721"/>
        <end position="741"/>
    </location>
</feature>
<evidence type="ECO:0000313" key="10">
    <source>
        <dbReference type="Proteomes" id="UP000480178"/>
    </source>
</evidence>
<feature type="domain" description="ABC3 transporter permease C-terminal" evidence="7">
    <location>
        <begin position="672"/>
        <end position="783"/>
    </location>
</feature>
<dbReference type="EMBL" id="CP048222">
    <property type="protein sequence ID" value="QHT69219.1"/>
    <property type="molecule type" value="Genomic_DNA"/>
</dbReference>
<feature type="domain" description="ABC3 transporter permease C-terminal" evidence="7">
    <location>
        <begin position="289"/>
        <end position="405"/>
    </location>
</feature>
<feature type="transmembrane region" description="Helical" evidence="6">
    <location>
        <begin position="283"/>
        <end position="305"/>
    </location>
</feature>
<sequence length="792" mass="89440">MLQNYLTIALRNLFKNKVYSFLNIFGLAIGMAVAVLIGFWLHDELTYNKFHANYDRIGQVKTTQTFNGETGTHSAVAIPLSEELRSKYTSDFKYVVMTSWNFGHILAYGDKRISTQGLYTQPEFPEMMTLKMIKGSRNALKDPSSMLINASLAKSLFGDEDPMNKVIKKNNKTTYKIAGVFEDLPRNSEFYESSLLIPWEAYLAEEPWVKNSYDQWGNHSWQMFVQLNDKVDFNKVTAKIRGIPMQHLTASDGQEEVLVHPMSKWHLYSEFKDGSVVGGRIQFVWLFAIIGIFVLLLACINFMNLATARSEKRSKEVGIRKAVGSVKSQLVFQFLSESILVVFIAFFLAYFIVLISLPWFNELADKKMNSQWANPVFWLASIGFTLFTGLLAGSYPAFYLSSFNPVRVLKGTFKVGKFAALPRQVLVVLQFTVSVTLIIGTAVVFKQIQHAKNRPVGYNREGLISVSVHTEDLNGKYEVLRSELLKTEAVQEMAQSGSPTTAIYQNQIGFDWKGKDPNSVPLFAIVSHSHDYGKTINWQMLQGRDFSRDYSTDTSGLILNEAALKVTGLKNPVGETIKWNDKNWQIIGIIKDMVIQSPFRPIEPTIFKLDYGWVGVITIRLKPGVPVRDALAQVESVFKKMSPASPFDYKFTDEEYARKFSDEERIGTLASVFAGLAILISCLGLFGLASFTAEQRIKEIGIRKVLGASVVDLWMLLSKDFVRLVIISLLIAAPIAYYVMYKWLSTYDYRSQISWWIFAGTALCALLITLLTVSYQSIRAALANPVKSLRSE</sequence>
<evidence type="ECO:0000256" key="5">
    <source>
        <dbReference type="ARBA" id="ARBA00023136"/>
    </source>
</evidence>
<evidence type="ECO:0000256" key="1">
    <source>
        <dbReference type="ARBA" id="ARBA00004651"/>
    </source>
</evidence>
<feature type="transmembrane region" description="Helical" evidence="6">
    <location>
        <begin position="421"/>
        <end position="445"/>
    </location>
</feature>
<dbReference type="PANTHER" id="PTHR30572:SF18">
    <property type="entry name" value="ABC-TYPE MACROLIDE FAMILY EXPORT SYSTEM PERMEASE COMPONENT 2"/>
    <property type="match status" value="1"/>
</dbReference>
<dbReference type="KEGG" id="rhoz:GXP67_22560"/>